<dbReference type="OrthoDB" id="5061070at2759"/>
<dbReference type="GO" id="GO:0016020">
    <property type="term" value="C:membrane"/>
    <property type="evidence" value="ECO:0000318"/>
    <property type="project" value="GO_Central"/>
</dbReference>
<organism evidence="5 6">
    <name type="scientific">Klebsormidium nitens</name>
    <name type="common">Green alga</name>
    <name type="synonym">Ulothrix nitens</name>
    <dbReference type="NCBI Taxonomy" id="105231"/>
    <lineage>
        <taxon>Eukaryota</taxon>
        <taxon>Viridiplantae</taxon>
        <taxon>Streptophyta</taxon>
        <taxon>Klebsormidiophyceae</taxon>
        <taxon>Klebsormidiales</taxon>
        <taxon>Klebsormidiaceae</taxon>
        <taxon>Klebsormidium</taxon>
    </lineage>
</organism>
<evidence type="ECO:0000313" key="5">
    <source>
        <dbReference type="EMBL" id="GAQ87859.1"/>
    </source>
</evidence>
<dbReference type="CDD" id="cd08771">
    <property type="entry name" value="DLP_1"/>
    <property type="match status" value="1"/>
</dbReference>
<dbReference type="SMART" id="SM00053">
    <property type="entry name" value="DYNc"/>
    <property type="match status" value="1"/>
</dbReference>
<dbReference type="PRINTS" id="PR00195">
    <property type="entry name" value="DYNAMIN"/>
</dbReference>
<keyword evidence="6" id="KW-1185">Reference proteome</keyword>
<dbReference type="Gene3D" id="1.20.120.1240">
    <property type="entry name" value="Dynamin, middle domain"/>
    <property type="match status" value="1"/>
</dbReference>
<dbReference type="PROSITE" id="PS00410">
    <property type="entry name" value="G_DYNAMIN_1"/>
    <property type="match status" value="1"/>
</dbReference>
<dbReference type="InterPro" id="IPR045063">
    <property type="entry name" value="Dynamin_N"/>
</dbReference>
<dbReference type="InterPro" id="IPR001401">
    <property type="entry name" value="Dynamin_GTPase"/>
</dbReference>
<dbReference type="OMA" id="NFANFHN"/>
<proteinExistence type="inferred from homology"/>
<sequence>MALTQVYEKTMRPLLDTIDTLRKIGVADEGIKLPTIVVIGDQSSGKSSVIERLSGVSLPRGKGIVTRVPLVMRIKSSESTEELDILIEYGSEKKNIMHEEVEEAVREATRILAGDEKGVCPKPINLSVCGPDLPDLTLVDLPGITRVPIKGQPQDIYQQVVNMIREQIKPEETVILNVISAEVDWATCESFNLSKEVDQEGSRTLAVVTKVDREPDGAYEKVLANDVNVGLGYVLNKLTEKQSALQRLPPSVVTEAEAMMEFLRITSERTRIMEGLMLRGDRHVEFYDDEEMLYPSKLNSLFEDLEETLRGATSKFFSEGFRNRVKTATVGFAVANFLSHSVFKQLLHEEVEKCKPVCFEVLEKVVEYTLRVSDEVIDICAASLPGLATTMKETAGQRLGASQQTAYKFIERELEKSQAIVCTFNHYYMDTVSSLTKGLDECKDLQCAHGHDARNWPTSYNGTVRCGHGHAIQLPASLEDAPEGFLKAPLVDNASQALQVMQISVYAYWKVIHKILIDIIPKELRF</sequence>
<dbReference type="GO" id="GO:0003924">
    <property type="term" value="F:GTPase activity"/>
    <property type="evidence" value="ECO:0000318"/>
    <property type="project" value="GO_Central"/>
</dbReference>
<comment type="similarity">
    <text evidence="3">Belongs to the TRAFAC class dynamin-like GTPase superfamily. Dynamin/Fzo/YdjA family.</text>
</comment>
<evidence type="ECO:0000313" key="6">
    <source>
        <dbReference type="Proteomes" id="UP000054558"/>
    </source>
</evidence>
<accession>A0A1Y1IEK3</accession>
<evidence type="ECO:0000256" key="1">
    <source>
        <dbReference type="ARBA" id="ARBA00022741"/>
    </source>
</evidence>
<dbReference type="GO" id="GO:0005874">
    <property type="term" value="C:microtubule"/>
    <property type="evidence" value="ECO:0000318"/>
    <property type="project" value="GO_Central"/>
</dbReference>
<dbReference type="InterPro" id="IPR022812">
    <property type="entry name" value="Dynamin"/>
</dbReference>
<feature type="domain" description="Dynamin-type G" evidence="4">
    <location>
        <begin position="30"/>
        <end position="295"/>
    </location>
</feature>
<dbReference type="GO" id="GO:0005737">
    <property type="term" value="C:cytoplasm"/>
    <property type="evidence" value="ECO:0000318"/>
    <property type="project" value="GO_Central"/>
</dbReference>
<dbReference type="STRING" id="105231.A0A1Y1IEK3"/>
<evidence type="ECO:0000256" key="3">
    <source>
        <dbReference type="RuleBase" id="RU003932"/>
    </source>
</evidence>
<evidence type="ECO:0000256" key="2">
    <source>
        <dbReference type="ARBA" id="ARBA00023134"/>
    </source>
</evidence>
<dbReference type="AlphaFoldDB" id="A0A1Y1IEK3"/>
<dbReference type="InterPro" id="IPR019762">
    <property type="entry name" value="Dynamin_GTPase_CS"/>
</dbReference>
<dbReference type="GO" id="GO:0005525">
    <property type="term" value="F:GTP binding"/>
    <property type="evidence" value="ECO:0007669"/>
    <property type="project" value="UniProtKB-KW"/>
</dbReference>
<keyword evidence="2 3" id="KW-0342">GTP-binding</keyword>
<reference evidence="5 6" key="1">
    <citation type="journal article" date="2014" name="Nat. Commun.">
        <title>Klebsormidium flaccidum genome reveals primary factors for plant terrestrial adaptation.</title>
        <authorList>
            <person name="Hori K."/>
            <person name="Maruyama F."/>
            <person name="Fujisawa T."/>
            <person name="Togashi T."/>
            <person name="Yamamoto N."/>
            <person name="Seo M."/>
            <person name="Sato S."/>
            <person name="Yamada T."/>
            <person name="Mori H."/>
            <person name="Tajima N."/>
            <person name="Moriyama T."/>
            <person name="Ikeuchi M."/>
            <person name="Watanabe M."/>
            <person name="Wada H."/>
            <person name="Kobayashi K."/>
            <person name="Saito M."/>
            <person name="Masuda T."/>
            <person name="Sasaki-Sekimoto Y."/>
            <person name="Mashiguchi K."/>
            <person name="Awai K."/>
            <person name="Shimojima M."/>
            <person name="Masuda S."/>
            <person name="Iwai M."/>
            <person name="Nobusawa T."/>
            <person name="Narise T."/>
            <person name="Kondo S."/>
            <person name="Saito H."/>
            <person name="Sato R."/>
            <person name="Murakawa M."/>
            <person name="Ihara Y."/>
            <person name="Oshima-Yamada Y."/>
            <person name="Ohtaka K."/>
            <person name="Satoh M."/>
            <person name="Sonobe K."/>
            <person name="Ishii M."/>
            <person name="Ohtani R."/>
            <person name="Kanamori-Sato M."/>
            <person name="Honoki R."/>
            <person name="Miyazaki D."/>
            <person name="Mochizuki H."/>
            <person name="Umetsu J."/>
            <person name="Higashi K."/>
            <person name="Shibata D."/>
            <person name="Kamiya Y."/>
            <person name="Sato N."/>
            <person name="Nakamura Y."/>
            <person name="Tabata S."/>
            <person name="Ida S."/>
            <person name="Kurokawa K."/>
            <person name="Ohta H."/>
        </authorList>
    </citation>
    <scope>NUCLEOTIDE SEQUENCE [LARGE SCALE GENOMIC DNA]</scope>
    <source>
        <strain evidence="5 6">NIES-2285</strain>
    </source>
</reference>
<name>A0A1Y1IEK3_KLENI</name>
<dbReference type="Pfam" id="PF01031">
    <property type="entry name" value="Dynamin_M"/>
    <property type="match status" value="1"/>
</dbReference>
<dbReference type="InterPro" id="IPR000375">
    <property type="entry name" value="Dynamin_stalk"/>
</dbReference>
<keyword evidence="1 3" id="KW-0547">Nucleotide-binding</keyword>
<dbReference type="EMBL" id="DF237332">
    <property type="protein sequence ID" value="GAQ87859.1"/>
    <property type="molecule type" value="Genomic_DNA"/>
</dbReference>
<dbReference type="Proteomes" id="UP000054558">
    <property type="component" value="Unassembled WGS sequence"/>
</dbReference>
<protein>
    <recommendedName>
        <fullName evidence="4">Dynamin-type G domain-containing protein</fullName>
    </recommendedName>
</protein>
<dbReference type="PANTHER" id="PTHR11566:SF173">
    <property type="entry name" value="DYNAMIN-RELATED PROTEIN 4C"/>
    <property type="match status" value="1"/>
</dbReference>
<dbReference type="Pfam" id="PF00350">
    <property type="entry name" value="Dynamin_N"/>
    <property type="match status" value="1"/>
</dbReference>
<dbReference type="InterPro" id="IPR027417">
    <property type="entry name" value="P-loop_NTPase"/>
</dbReference>
<dbReference type="SUPFAM" id="SSF52540">
    <property type="entry name" value="P-loop containing nucleoside triphosphate hydrolases"/>
    <property type="match status" value="1"/>
</dbReference>
<dbReference type="PROSITE" id="PS51718">
    <property type="entry name" value="G_DYNAMIN_2"/>
    <property type="match status" value="1"/>
</dbReference>
<dbReference type="InterPro" id="IPR030381">
    <property type="entry name" value="G_DYNAMIN_dom"/>
</dbReference>
<dbReference type="Gene3D" id="3.40.50.300">
    <property type="entry name" value="P-loop containing nucleotide triphosphate hydrolases"/>
    <property type="match status" value="1"/>
</dbReference>
<evidence type="ECO:0000259" key="4">
    <source>
        <dbReference type="PROSITE" id="PS51718"/>
    </source>
</evidence>
<dbReference type="GO" id="GO:0008017">
    <property type="term" value="F:microtubule binding"/>
    <property type="evidence" value="ECO:0000318"/>
    <property type="project" value="GO_Central"/>
</dbReference>
<dbReference type="PANTHER" id="PTHR11566">
    <property type="entry name" value="DYNAMIN"/>
    <property type="match status" value="1"/>
</dbReference>
<gene>
    <name evidence="5" type="ORF">KFL_003830085</name>
</gene>